<organism evidence="4">
    <name type="scientific">marine sediment metagenome</name>
    <dbReference type="NCBI Taxonomy" id="412755"/>
    <lineage>
        <taxon>unclassified sequences</taxon>
        <taxon>metagenomes</taxon>
        <taxon>ecological metagenomes</taxon>
    </lineage>
</organism>
<sequence>GKAYPRPERSEPELRPTDTGPQVLLAKNLDWVDEEKLTPEQQKQMADGCCGAYIEPERDYPEADLEPEKASLRVASTSTEIVQENVAHLQGKVQLTQGYRQIRSDFATVNQNERTVDLEGNVQFREPGLLLTGETAHANMDTKDIQINDATYLFHESGVRGTAGRLNRPSDDIFYIDNATYTTCEPGSSAWQLVSSEVDINPETGIAHAKHHNATLFRGAWRHGRSGRTPPLSPDQYYYWWCISLQ</sequence>
<dbReference type="PANTHER" id="PTHR30189:SF1">
    <property type="entry name" value="LPS-ASSEMBLY PROTEIN LPTD"/>
    <property type="match status" value="1"/>
</dbReference>
<dbReference type="Gene3D" id="2.60.450.10">
    <property type="entry name" value="Lipopolysaccharide (LPS) transport protein A like domain"/>
    <property type="match status" value="1"/>
</dbReference>
<dbReference type="GO" id="GO:0009279">
    <property type="term" value="C:cell outer membrane"/>
    <property type="evidence" value="ECO:0007669"/>
    <property type="project" value="TreeGrafter"/>
</dbReference>
<comment type="caution">
    <text evidence="4">The sequence shown here is derived from an EMBL/GenBank/DDBJ whole genome shotgun (WGS) entry which is preliminary data.</text>
</comment>
<reference evidence="4" key="1">
    <citation type="journal article" date="2015" name="Nature">
        <title>Complex archaea that bridge the gap between prokaryotes and eukaryotes.</title>
        <authorList>
            <person name="Spang A."/>
            <person name="Saw J.H."/>
            <person name="Jorgensen S.L."/>
            <person name="Zaremba-Niedzwiedzka K."/>
            <person name="Martijn J."/>
            <person name="Lind A.E."/>
            <person name="van Eijk R."/>
            <person name="Schleper C."/>
            <person name="Guy L."/>
            <person name="Ettema T.J."/>
        </authorList>
    </citation>
    <scope>NUCLEOTIDE SEQUENCE</scope>
</reference>
<dbReference type="InterPro" id="IPR005653">
    <property type="entry name" value="OstA-like_N"/>
</dbReference>
<evidence type="ECO:0000313" key="4">
    <source>
        <dbReference type="EMBL" id="KKK70643.1"/>
    </source>
</evidence>
<protein>
    <recommendedName>
        <fullName evidence="3">Organic solvent tolerance-like N-terminal domain-containing protein</fullName>
    </recommendedName>
</protein>
<feature type="region of interest" description="Disordered" evidence="2">
    <location>
        <begin position="1"/>
        <end position="20"/>
    </location>
</feature>
<keyword evidence="1" id="KW-0472">Membrane</keyword>
<evidence type="ECO:0000259" key="3">
    <source>
        <dbReference type="Pfam" id="PF03968"/>
    </source>
</evidence>
<feature type="domain" description="Organic solvent tolerance-like N-terminal" evidence="3">
    <location>
        <begin position="77"/>
        <end position="204"/>
    </location>
</feature>
<feature type="compositionally biased region" description="Basic and acidic residues" evidence="2">
    <location>
        <begin position="1"/>
        <end position="16"/>
    </location>
</feature>
<proteinExistence type="predicted"/>
<dbReference type="InterPro" id="IPR050218">
    <property type="entry name" value="LptD"/>
</dbReference>
<feature type="non-terminal residue" evidence="4">
    <location>
        <position position="1"/>
    </location>
</feature>
<dbReference type="EMBL" id="LAZR01058096">
    <property type="protein sequence ID" value="KKK70643.1"/>
    <property type="molecule type" value="Genomic_DNA"/>
</dbReference>
<accession>A0A0F8XNU0</accession>
<dbReference type="PANTHER" id="PTHR30189">
    <property type="entry name" value="LPS-ASSEMBLY PROTEIN"/>
    <property type="match status" value="1"/>
</dbReference>
<dbReference type="Pfam" id="PF03968">
    <property type="entry name" value="LptD_N"/>
    <property type="match status" value="1"/>
</dbReference>
<dbReference type="GO" id="GO:1990351">
    <property type="term" value="C:transporter complex"/>
    <property type="evidence" value="ECO:0007669"/>
    <property type="project" value="TreeGrafter"/>
</dbReference>
<dbReference type="AlphaFoldDB" id="A0A0F8XNU0"/>
<evidence type="ECO:0000256" key="1">
    <source>
        <dbReference type="ARBA" id="ARBA00023237"/>
    </source>
</evidence>
<keyword evidence="1" id="KW-0998">Cell outer membrane</keyword>
<name>A0A0F8XNU0_9ZZZZ</name>
<evidence type="ECO:0000256" key="2">
    <source>
        <dbReference type="SAM" id="MobiDB-lite"/>
    </source>
</evidence>
<gene>
    <name evidence="4" type="ORF">LCGC14_2921910</name>
</gene>